<protein>
    <submittedName>
        <fullName evidence="2">Uncharacterized protein</fullName>
    </submittedName>
</protein>
<proteinExistence type="predicted"/>
<evidence type="ECO:0000256" key="1">
    <source>
        <dbReference type="SAM" id="MobiDB-lite"/>
    </source>
</evidence>
<keyword evidence="3" id="KW-1185">Reference proteome</keyword>
<sequence>MSPTDSMAVTDAPKRFSRKVYSTLSSTMPPDNSSNSNHPNIKTPECVLEGFHKHNKYPEFIEVEGSEWLLIDRKRDPAQPDPFEGMSAAFMTEFGPMLKISADPLAEFWKYVQGAGDQYLKSYPGASDTPSNMELHKMLQKLPEPIHATYKQLHDILICIEYRMDLQEKANQYADHLRTGGTIPRCQDIDIEDWLRVNMSWIYKENHDKIQRMSHARWEIVMKRIFGKPDWMLGQGIAYYKLVMWLATAMAVKGWDEGKIKDGVKELQELVGNREIL</sequence>
<accession>A0A1E1MJ46</accession>
<evidence type="ECO:0000313" key="2">
    <source>
        <dbReference type="EMBL" id="CZT49130.1"/>
    </source>
</evidence>
<dbReference type="AlphaFoldDB" id="A0A1E1MJ46"/>
<feature type="compositionally biased region" description="Polar residues" evidence="1">
    <location>
        <begin position="20"/>
        <end position="31"/>
    </location>
</feature>
<dbReference type="Proteomes" id="UP000177625">
    <property type="component" value="Unassembled WGS sequence"/>
</dbReference>
<feature type="region of interest" description="Disordered" evidence="1">
    <location>
        <begin position="20"/>
        <end position="41"/>
    </location>
</feature>
<name>A0A1E1MJ46_RHYSE</name>
<reference evidence="3" key="1">
    <citation type="submission" date="2016-03" db="EMBL/GenBank/DDBJ databases">
        <authorList>
            <person name="Guldener U."/>
        </authorList>
    </citation>
    <scope>NUCLEOTIDE SEQUENCE [LARGE SCALE GENOMIC DNA]</scope>
</reference>
<gene>
    <name evidence="2" type="ORF">RSE6_09927</name>
</gene>
<evidence type="ECO:0000313" key="3">
    <source>
        <dbReference type="Proteomes" id="UP000177625"/>
    </source>
</evidence>
<organism evidence="2 3">
    <name type="scientific">Rhynchosporium secalis</name>
    <name type="common">Barley scald fungus</name>
    <dbReference type="NCBI Taxonomy" id="38038"/>
    <lineage>
        <taxon>Eukaryota</taxon>
        <taxon>Fungi</taxon>
        <taxon>Dikarya</taxon>
        <taxon>Ascomycota</taxon>
        <taxon>Pezizomycotina</taxon>
        <taxon>Leotiomycetes</taxon>
        <taxon>Helotiales</taxon>
        <taxon>Ploettnerulaceae</taxon>
        <taxon>Rhynchosporium</taxon>
    </lineage>
</organism>
<dbReference type="EMBL" id="FJVC01000368">
    <property type="protein sequence ID" value="CZT49130.1"/>
    <property type="molecule type" value="Genomic_DNA"/>
</dbReference>